<comment type="caution">
    <text evidence="1">The sequence shown here is derived from an EMBL/GenBank/DDBJ whole genome shotgun (WGS) entry which is preliminary data.</text>
</comment>
<reference evidence="1 2" key="1">
    <citation type="journal article" date="2018" name="Front. Plant Sci.">
        <title>Red Clover (Trifolium pratense) and Zigzag Clover (T. medium) - A Picture of Genomic Similarities and Differences.</title>
        <authorList>
            <person name="Dluhosova J."/>
            <person name="Istvanek J."/>
            <person name="Nedelnik J."/>
            <person name="Repkova J."/>
        </authorList>
    </citation>
    <scope>NUCLEOTIDE SEQUENCE [LARGE SCALE GENOMIC DNA]</scope>
    <source>
        <strain evidence="2">cv. 10/8</strain>
        <tissue evidence="1">Leaf</tissue>
    </source>
</reference>
<accession>A0A392QE11</accession>
<keyword evidence="2" id="KW-1185">Reference proteome</keyword>
<dbReference type="EMBL" id="LXQA010128589">
    <property type="protein sequence ID" value="MCI22092.1"/>
    <property type="molecule type" value="Genomic_DNA"/>
</dbReference>
<evidence type="ECO:0000313" key="2">
    <source>
        <dbReference type="Proteomes" id="UP000265520"/>
    </source>
</evidence>
<dbReference type="Proteomes" id="UP000265520">
    <property type="component" value="Unassembled WGS sequence"/>
</dbReference>
<name>A0A392QE11_9FABA</name>
<dbReference type="AlphaFoldDB" id="A0A392QE11"/>
<organism evidence="1 2">
    <name type="scientific">Trifolium medium</name>
    <dbReference type="NCBI Taxonomy" id="97028"/>
    <lineage>
        <taxon>Eukaryota</taxon>
        <taxon>Viridiplantae</taxon>
        <taxon>Streptophyta</taxon>
        <taxon>Embryophyta</taxon>
        <taxon>Tracheophyta</taxon>
        <taxon>Spermatophyta</taxon>
        <taxon>Magnoliopsida</taxon>
        <taxon>eudicotyledons</taxon>
        <taxon>Gunneridae</taxon>
        <taxon>Pentapetalae</taxon>
        <taxon>rosids</taxon>
        <taxon>fabids</taxon>
        <taxon>Fabales</taxon>
        <taxon>Fabaceae</taxon>
        <taxon>Papilionoideae</taxon>
        <taxon>50 kb inversion clade</taxon>
        <taxon>NPAAA clade</taxon>
        <taxon>Hologalegina</taxon>
        <taxon>IRL clade</taxon>
        <taxon>Trifolieae</taxon>
        <taxon>Trifolium</taxon>
    </lineage>
</organism>
<protein>
    <submittedName>
        <fullName evidence="1">Uncharacterized protein</fullName>
    </submittedName>
</protein>
<evidence type="ECO:0000313" key="1">
    <source>
        <dbReference type="EMBL" id="MCI22092.1"/>
    </source>
</evidence>
<feature type="non-terminal residue" evidence="1">
    <location>
        <position position="1"/>
    </location>
</feature>
<sequence>LLLILWTHDNSSSGMYSAIKSGYTHSSSVLHR</sequence>
<proteinExistence type="predicted"/>